<gene>
    <name evidence="4" type="ORF">O6P43_001799</name>
</gene>
<reference evidence="4 5" key="1">
    <citation type="journal article" date="2023" name="Science">
        <title>Elucidation of the pathway for biosynthesis of saponin adjuvants from the soapbark tree.</title>
        <authorList>
            <person name="Reed J."/>
            <person name="Orme A."/>
            <person name="El-Demerdash A."/>
            <person name="Owen C."/>
            <person name="Martin L.B.B."/>
            <person name="Misra R.C."/>
            <person name="Kikuchi S."/>
            <person name="Rejzek M."/>
            <person name="Martin A.C."/>
            <person name="Harkess A."/>
            <person name="Leebens-Mack J."/>
            <person name="Louveau T."/>
            <person name="Stephenson M.J."/>
            <person name="Osbourn A."/>
        </authorList>
    </citation>
    <scope>NUCLEOTIDE SEQUENCE [LARGE SCALE GENOMIC DNA]</scope>
    <source>
        <strain evidence="4">S10</strain>
    </source>
</reference>
<evidence type="ECO:0000256" key="2">
    <source>
        <dbReference type="ARBA" id="ARBA00023242"/>
    </source>
</evidence>
<evidence type="ECO:0000259" key="3">
    <source>
        <dbReference type="Pfam" id="PF12047"/>
    </source>
</evidence>
<feature type="domain" description="RFTS" evidence="3">
    <location>
        <begin position="42"/>
        <end position="106"/>
    </location>
</feature>
<comment type="subcellular location">
    <subcellularLocation>
        <location evidence="1">Nucleus</location>
    </subcellularLocation>
</comment>
<dbReference type="Proteomes" id="UP001163823">
    <property type="component" value="Chromosome 1"/>
</dbReference>
<dbReference type="InterPro" id="IPR022702">
    <property type="entry name" value="Cytosine_MeTrfase1_RFD"/>
</dbReference>
<dbReference type="EMBL" id="JARAOO010000001">
    <property type="protein sequence ID" value="KAJ7982708.1"/>
    <property type="molecule type" value="Genomic_DNA"/>
</dbReference>
<dbReference type="AlphaFoldDB" id="A0AAD7QJU0"/>
<sequence>MTQMVFYKPLRCWKLITCLSPVLYCVWKKVLTRKRKRESDVKVSGLIESWEVSGCEDGYPVIWLSTDIADYDCQKPAANYKKIYDHFFEKARVCVEVYKKLTKSSGGLDMLSKKTDGAFADIPVLTALRDESLKHGNFVQAKLTSAGGNLNIGLKLGDNEMKINQTSLNTSEVEEEDEDKKLARLLQEEEYWQSMKQKKNQGAASLRSKYYIKINEDEIADDYPWPAYYKNSVQETDEFIIFDSDFDVYESDDLPQSMLHNWSLYNLDSRLISLELPPMKPCSDIDVTILWVRRYDFR</sequence>
<proteinExistence type="predicted"/>
<evidence type="ECO:0000313" key="5">
    <source>
        <dbReference type="Proteomes" id="UP001163823"/>
    </source>
</evidence>
<keyword evidence="2" id="KW-0539">Nucleus</keyword>
<accession>A0AAD7QJU0</accession>
<evidence type="ECO:0000256" key="1">
    <source>
        <dbReference type="ARBA" id="ARBA00004123"/>
    </source>
</evidence>
<comment type="caution">
    <text evidence="4">The sequence shown here is derived from an EMBL/GenBank/DDBJ whole genome shotgun (WGS) entry which is preliminary data.</text>
</comment>
<protein>
    <submittedName>
        <fullName evidence="4">DNA (Cytosine-5)-methyltransferase</fullName>
    </submittedName>
</protein>
<evidence type="ECO:0000313" key="4">
    <source>
        <dbReference type="EMBL" id="KAJ7982708.1"/>
    </source>
</evidence>
<dbReference type="GO" id="GO:0005634">
    <property type="term" value="C:nucleus"/>
    <property type="evidence" value="ECO:0007669"/>
    <property type="project" value="UniProtKB-SubCell"/>
</dbReference>
<dbReference type="Pfam" id="PF12047">
    <property type="entry name" value="DNMT1-RFD"/>
    <property type="match status" value="1"/>
</dbReference>
<organism evidence="4 5">
    <name type="scientific">Quillaja saponaria</name>
    <name type="common">Soap bark tree</name>
    <dbReference type="NCBI Taxonomy" id="32244"/>
    <lineage>
        <taxon>Eukaryota</taxon>
        <taxon>Viridiplantae</taxon>
        <taxon>Streptophyta</taxon>
        <taxon>Embryophyta</taxon>
        <taxon>Tracheophyta</taxon>
        <taxon>Spermatophyta</taxon>
        <taxon>Magnoliopsida</taxon>
        <taxon>eudicotyledons</taxon>
        <taxon>Gunneridae</taxon>
        <taxon>Pentapetalae</taxon>
        <taxon>rosids</taxon>
        <taxon>fabids</taxon>
        <taxon>Fabales</taxon>
        <taxon>Quillajaceae</taxon>
        <taxon>Quillaja</taxon>
    </lineage>
</organism>
<keyword evidence="5" id="KW-1185">Reference proteome</keyword>
<name>A0AAD7QJU0_QUISA</name>
<dbReference type="KEGG" id="qsa:O6P43_001799"/>